<dbReference type="PANTHER" id="PTHR37422">
    <property type="entry name" value="TEICHURONIC ACID BIOSYNTHESIS PROTEIN TUAE"/>
    <property type="match status" value="1"/>
</dbReference>
<dbReference type="AlphaFoldDB" id="A0A0G0GAP3"/>
<feature type="transmembrane region" description="Helical" evidence="5">
    <location>
        <begin position="256"/>
        <end position="273"/>
    </location>
</feature>
<keyword evidence="3 5" id="KW-1133">Transmembrane helix</keyword>
<protein>
    <recommendedName>
        <fullName evidence="6">O-antigen ligase-related domain-containing protein</fullName>
    </recommendedName>
</protein>
<evidence type="ECO:0000313" key="7">
    <source>
        <dbReference type="EMBL" id="KKQ23110.1"/>
    </source>
</evidence>
<feature type="domain" description="O-antigen ligase-related" evidence="6">
    <location>
        <begin position="240"/>
        <end position="395"/>
    </location>
</feature>
<evidence type="ECO:0000256" key="1">
    <source>
        <dbReference type="ARBA" id="ARBA00004141"/>
    </source>
</evidence>
<evidence type="ECO:0000256" key="5">
    <source>
        <dbReference type="SAM" id="Phobius"/>
    </source>
</evidence>
<feature type="transmembrane region" description="Helical" evidence="5">
    <location>
        <begin position="280"/>
        <end position="298"/>
    </location>
</feature>
<name>A0A0G0GAP3_9BACT</name>
<feature type="transmembrane region" description="Helical" evidence="5">
    <location>
        <begin position="382"/>
        <end position="403"/>
    </location>
</feature>
<comment type="subcellular location">
    <subcellularLocation>
        <location evidence="1">Membrane</location>
        <topology evidence="1">Multi-pass membrane protein</topology>
    </subcellularLocation>
</comment>
<evidence type="ECO:0000313" key="8">
    <source>
        <dbReference type="Proteomes" id="UP000034044"/>
    </source>
</evidence>
<gene>
    <name evidence="7" type="ORF">US36_C0004G0011</name>
</gene>
<sequence length="486" mass="56589">MMTDYFKISKFFLYLAPLSVVIVSTSTLFPFIVGKYAFFRTTVGLALIFFLIGLLFDKQRLSFVNDQLSNIFKRPLVIAVSLFVFIFVLAGFFGVDPANSFWSNFERGEGGLQMIHLWLFFSLSILLFREEKDWRTIFRVMIFAGVLMALYGFLALFQDSAQPHFFRAIGPSIYDRDPMTPDIVGSAFSWSNYRFAGTLGNPAYVAIYSIFLLFYAAYLYFAKHYKNPFSWQSVLLYILGIIFLIVFWLAATRGAFMGLVATLMAFIFYFIYSKKAYRKWLFLVMALIVLTVSAMVYFKDAAFVKSIPGSRLFDISFSAQTFQHRTFMWKMAWDGFKERPLLGWGPENYLEVFDRHFNIKYFKPSEGFGAWFDRAHSIYFDYLVETGILGFLSFIGIWAVFYWHSLKLLISNNLQIIAQNYRQKRDSNKDIFDSRGLLIQRALIFALPISYLVQGIVLFDILPIYINLFMFLAFAVYKFNLKPQNV</sequence>
<feature type="transmembrane region" description="Helical" evidence="5">
    <location>
        <begin position="140"/>
        <end position="157"/>
    </location>
</feature>
<keyword evidence="4 5" id="KW-0472">Membrane</keyword>
<dbReference type="Proteomes" id="UP000034044">
    <property type="component" value="Unassembled WGS sequence"/>
</dbReference>
<feature type="transmembrane region" description="Helical" evidence="5">
    <location>
        <begin position="438"/>
        <end position="458"/>
    </location>
</feature>
<dbReference type="GO" id="GO:0016020">
    <property type="term" value="C:membrane"/>
    <property type="evidence" value="ECO:0007669"/>
    <property type="project" value="UniProtKB-SubCell"/>
</dbReference>
<evidence type="ECO:0000256" key="4">
    <source>
        <dbReference type="ARBA" id="ARBA00023136"/>
    </source>
</evidence>
<dbReference type="InterPro" id="IPR051533">
    <property type="entry name" value="WaaL-like"/>
</dbReference>
<evidence type="ECO:0000256" key="3">
    <source>
        <dbReference type="ARBA" id="ARBA00022989"/>
    </source>
</evidence>
<accession>A0A0G0GAP3</accession>
<evidence type="ECO:0000256" key="2">
    <source>
        <dbReference type="ARBA" id="ARBA00022692"/>
    </source>
</evidence>
<organism evidence="7 8">
    <name type="scientific">Candidatus Wolfebacteria bacterium GW2011_GWC1_37_10</name>
    <dbReference type="NCBI Taxonomy" id="1619010"/>
    <lineage>
        <taxon>Bacteria</taxon>
        <taxon>Candidatus Wolfeibacteriota</taxon>
    </lineage>
</organism>
<keyword evidence="2 5" id="KW-0812">Transmembrane</keyword>
<comment type="caution">
    <text evidence="7">The sequence shown here is derived from an EMBL/GenBank/DDBJ whole genome shotgun (WGS) entry which is preliminary data.</text>
</comment>
<feature type="transmembrane region" description="Helical" evidence="5">
    <location>
        <begin position="203"/>
        <end position="222"/>
    </location>
</feature>
<reference evidence="7 8" key="1">
    <citation type="journal article" date="2015" name="Nature">
        <title>rRNA introns, odd ribosomes, and small enigmatic genomes across a large radiation of phyla.</title>
        <authorList>
            <person name="Brown C.T."/>
            <person name="Hug L.A."/>
            <person name="Thomas B.C."/>
            <person name="Sharon I."/>
            <person name="Castelle C.J."/>
            <person name="Singh A."/>
            <person name="Wilkins M.J."/>
            <person name="Williams K.H."/>
            <person name="Banfield J.F."/>
        </authorList>
    </citation>
    <scope>NUCLEOTIDE SEQUENCE [LARGE SCALE GENOMIC DNA]</scope>
</reference>
<feature type="transmembrane region" description="Helical" evidence="5">
    <location>
        <begin position="464"/>
        <end position="481"/>
    </location>
</feature>
<evidence type="ECO:0000259" key="6">
    <source>
        <dbReference type="Pfam" id="PF04932"/>
    </source>
</evidence>
<feature type="transmembrane region" description="Helical" evidence="5">
    <location>
        <begin position="38"/>
        <end position="56"/>
    </location>
</feature>
<feature type="transmembrane region" description="Helical" evidence="5">
    <location>
        <begin position="234"/>
        <end position="250"/>
    </location>
</feature>
<dbReference type="InterPro" id="IPR007016">
    <property type="entry name" value="O-antigen_ligase-rel_domated"/>
</dbReference>
<dbReference type="PANTHER" id="PTHR37422:SF13">
    <property type="entry name" value="LIPOPOLYSACCHARIDE BIOSYNTHESIS PROTEIN PA4999-RELATED"/>
    <property type="match status" value="1"/>
</dbReference>
<dbReference type="Pfam" id="PF04932">
    <property type="entry name" value="Wzy_C"/>
    <property type="match status" value="1"/>
</dbReference>
<proteinExistence type="predicted"/>
<feature type="transmembrane region" description="Helical" evidence="5">
    <location>
        <begin position="110"/>
        <end position="128"/>
    </location>
</feature>
<feature type="transmembrane region" description="Helical" evidence="5">
    <location>
        <begin position="76"/>
        <end position="95"/>
    </location>
</feature>
<feature type="transmembrane region" description="Helical" evidence="5">
    <location>
        <begin position="12"/>
        <end position="32"/>
    </location>
</feature>
<dbReference type="EMBL" id="LBSR01000004">
    <property type="protein sequence ID" value="KKQ23110.1"/>
    <property type="molecule type" value="Genomic_DNA"/>
</dbReference>